<dbReference type="Gene3D" id="2.170.270.10">
    <property type="entry name" value="SET domain"/>
    <property type="match status" value="1"/>
</dbReference>
<dbReference type="GO" id="GO:0008270">
    <property type="term" value="F:zinc ion binding"/>
    <property type="evidence" value="ECO:0007669"/>
    <property type="project" value="InterPro"/>
</dbReference>
<dbReference type="SMART" id="SM00468">
    <property type="entry name" value="PreSET"/>
    <property type="match status" value="1"/>
</dbReference>
<evidence type="ECO:0000313" key="12">
    <source>
        <dbReference type="EMBL" id="KAK7052401.1"/>
    </source>
</evidence>
<organism evidence="12 13">
    <name type="scientific">Favolaschia claudopus</name>
    <dbReference type="NCBI Taxonomy" id="2862362"/>
    <lineage>
        <taxon>Eukaryota</taxon>
        <taxon>Fungi</taxon>
        <taxon>Dikarya</taxon>
        <taxon>Basidiomycota</taxon>
        <taxon>Agaricomycotina</taxon>
        <taxon>Agaricomycetes</taxon>
        <taxon>Agaricomycetidae</taxon>
        <taxon>Agaricales</taxon>
        <taxon>Marasmiineae</taxon>
        <taxon>Mycenaceae</taxon>
        <taxon>Favolaschia</taxon>
    </lineage>
</organism>
<evidence type="ECO:0000256" key="5">
    <source>
        <dbReference type="ARBA" id="ARBA00022691"/>
    </source>
</evidence>
<evidence type="ECO:0000259" key="9">
    <source>
        <dbReference type="PROSITE" id="PS50280"/>
    </source>
</evidence>
<evidence type="ECO:0000256" key="1">
    <source>
        <dbReference type="ARBA" id="ARBA00004286"/>
    </source>
</evidence>
<evidence type="ECO:0000256" key="2">
    <source>
        <dbReference type="ARBA" id="ARBA00022454"/>
    </source>
</evidence>
<keyword evidence="2" id="KW-0158">Chromosome</keyword>
<evidence type="ECO:0000256" key="3">
    <source>
        <dbReference type="ARBA" id="ARBA00022603"/>
    </source>
</evidence>
<dbReference type="SUPFAM" id="SSF82199">
    <property type="entry name" value="SET domain"/>
    <property type="match status" value="1"/>
</dbReference>
<keyword evidence="6" id="KW-0479">Metal-binding</keyword>
<feature type="region of interest" description="Disordered" evidence="8">
    <location>
        <begin position="1"/>
        <end position="435"/>
    </location>
</feature>
<evidence type="ECO:0008006" key="14">
    <source>
        <dbReference type="Google" id="ProtNLM"/>
    </source>
</evidence>
<dbReference type="SMART" id="SM00508">
    <property type="entry name" value="PostSET"/>
    <property type="match status" value="1"/>
</dbReference>
<evidence type="ECO:0000313" key="13">
    <source>
        <dbReference type="Proteomes" id="UP001362999"/>
    </source>
</evidence>
<gene>
    <name evidence="12" type="ORF">R3P38DRAFT_2860101</name>
</gene>
<feature type="compositionally biased region" description="Polar residues" evidence="8">
    <location>
        <begin position="469"/>
        <end position="487"/>
    </location>
</feature>
<keyword evidence="5" id="KW-0949">S-adenosyl-L-methionine</keyword>
<dbReference type="InterPro" id="IPR001214">
    <property type="entry name" value="SET_dom"/>
</dbReference>
<dbReference type="InterPro" id="IPR007728">
    <property type="entry name" value="Pre-SET_dom"/>
</dbReference>
<evidence type="ECO:0000259" key="11">
    <source>
        <dbReference type="PROSITE" id="PS50868"/>
    </source>
</evidence>
<proteinExistence type="predicted"/>
<accession>A0AAW0DLY2</accession>
<feature type="compositionally biased region" description="Pro residues" evidence="8">
    <location>
        <begin position="536"/>
        <end position="545"/>
    </location>
</feature>
<feature type="domain" description="Pre-SET" evidence="10">
    <location>
        <begin position="959"/>
        <end position="1029"/>
    </location>
</feature>
<dbReference type="PROSITE" id="PS50867">
    <property type="entry name" value="PRE_SET"/>
    <property type="match status" value="1"/>
</dbReference>
<sequence>MRQRFKPGASSLRTASAPVRKNAAADIIDLDSSPEPEKPPKPKPVINSGEVIVLDSDSESETVKRKSAARKAEKKTDPPSAPSGDIIVISDSDDEPAQVSKSTVLDIKQKPTIDSPNLQALSPTFPKEEEHFGPDDGMDSGGEDLSHFTQLTAGDAAAESLRAAGNDAMAKYTPPLQQENVTSHAPLPTVHPTDAPFSPRESPDRLPMSTVPEVGLDDEQSTPLVGEPVVSPSASPRPASDLPDSVDATRRGDHHTPSAEMLAHPAEPNFRVDLPVHALKQTTPPPSPHIPLASANRPSPRSPPSTPLRPSTRVQVQSNSFPAPSTSRSFQSDSPYHSIRDTALDTPAAALQRKLGLPSKGTAAVPRLDLARLPAPLPKKQSQQNPPQQSADKTPATDGHTRQSSTGAGADLNVPTELPPPTAMKKPASVKLNSHQWSQKSLVDAIIATGERNAQSLSTLPQFSRRAISPSSTPSMPQTERTLSSNAAKPRIKQEKPPSRTSSSLINDIIDLTLSDDETEAPATQSAPQSVSAPAFVPPIRPTPIGPAQNMEEILQAKANRLKKILAGSRSVSSSTTAAELGISQTSSLNNELAADVTRAGEDVAESGQYEATSPNREGDLPSGPSLPVFSPLPEQGPLRTSNGGLSEINALHLSVSDPGEMDVDEMPQPLVSTTDLATEPASMEVAIESSSTSKTLIEEDSTVPETQDRPIPSCERRSYDDVEVYDLEYIGPPEYYNPSSSTDPEEAFVEELAVPAVDPDNLSEASSKDLSTDKASGDEASGVSTSPRPLRRSSRRSSNSSAGSGYGDSRSISPDEQNDDSLPLSPASSVDDFFGKRDDTSLSSVESAAQSPYPVLTWQSYKQDLRNFKPRVHYATELVSTLHDHVHSYDETFRMLPHMRQVFESAILENTAEDEPDAPAIKIINDVDDEPSPPWEFYYSNELWLGEGIDPPDMSKLVGCDCVGKCDPKSTTCSCLKRQRKELVDYGVDGFAYDNKGCLKFRGPPVFECNSLCACDDDECKNRVVQHGRKCQVAIKKTADKGWGVFNAGGKKIPKGTFIGLYTGEFLRDDICERRGLVYDKSGRTYLMSHDWYHTEELNPDVEYTVDAYHVGNNHSCDPNCHVNACYIDHPDIFQCHIALFALREIGPEEELCFAYSGISGPDGSDNADDEDGDEDDGKGSKSFAKNKCFCGAPACRGFMFN</sequence>
<dbReference type="GO" id="GO:0046974">
    <property type="term" value="F:histone H3K9 methyltransferase activity"/>
    <property type="evidence" value="ECO:0007669"/>
    <property type="project" value="TreeGrafter"/>
</dbReference>
<keyword evidence="7" id="KW-0862">Zinc</keyword>
<dbReference type="SMART" id="SM00317">
    <property type="entry name" value="SET"/>
    <property type="match status" value="1"/>
</dbReference>
<dbReference type="PROSITE" id="PS50280">
    <property type="entry name" value="SET"/>
    <property type="match status" value="1"/>
</dbReference>
<dbReference type="GO" id="GO:0005634">
    <property type="term" value="C:nucleus"/>
    <property type="evidence" value="ECO:0007669"/>
    <property type="project" value="InterPro"/>
</dbReference>
<feature type="domain" description="SET" evidence="9">
    <location>
        <begin position="1032"/>
        <end position="1158"/>
    </location>
</feature>
<dbReference type="AlphaFoldDB" id="A0AAW0DLY2"/>
<feature type="compositionally biased region" description="Low complexity" evidence="8">
    <location>
        <begin position="797"/>
        <end position="810"/>
    </location>
</feature>
<keyword evidence="4" id="KW-0808">Transferase</keyword>
<dbReference type="GO" id="GO:0005694">
    <property type="term" value="C:chromosome"/>
    <property type="evidence" value="ECO:0007669"/>
    <property type="project" value="UniProtKB-SubCell"/>
</dbReference>
<feature type="region of interest" description="Disordered" evidence="8">
    <location>
        <begin position="453"/>
        <end position="547"/>
    </location>
</feature>
<evidence type="ECO:0000256" key="7">
    <source>
        <dbReference type="ARBA" id="ARBA00022833"/>
    </source>
</evidence>
<keyword evidence="13" id="KW-1185">Reference proteome</keyword>
<feature type="compositionally biased region" description="Polar residues" evidence="8">
    <location>
        <begin position="112"/>
        <end position="122"/>
    </location>
</feature>
<dbReference type="Proteomes" id="UP001362999">
    <property type="component" value="Unassembled WGS sequence"/>
</dbReference>
<feature type="compositionally biased region" description="Polar residues" evidence="8">
    <location>
        <begin position="570"/>
        <end position="591"/>
    </location>
</feature>
<dbReference type="PANTHER" id="PTHR46223:SF4">
    <property type="entry name" value="HISTONE-LYSINE N-METHYLTRANSFERASE-RELATED"/>
    <property type="match status" value="1"/>
</dbReference>
<feature type="region of interest" description="Disordered" evidence="8">
    <location>
        <begin position="676"/>
        <end position="836"/>
    </location>
</feature>
<dbReference type="PANTHER" id="PTHR46223">
    <property type="entry name" value="HISTONE-LYSINE N-METHYLTRANSFERASE SUV39H"/>
    <property type="match status" value="1"/>
</dbReference>
<evidence type="ECO:0000259" key="10">
    <source>
        <dbReference type="PROSITE" id="PS50867"/>
    </source>
</evidence>
<name>A0AAW0DLY2_9AGAR</name>
<feature type="compositionally biased region" description="Polar residues" evidence="8">
    <location>
        <begin position="522"/>
        <end position="532"/>
    </location>
</feature>
<feature type="compositionally biased region" description="Basic and acidic residues" evidence="8">
    <location>
        <begin position="767"/>
        <end position="778"/>
    </location>
</feature>
<dbReference type="Pfam" id="PF00856">
    <property type="entry name" value="SET"/>
    <property type="match status" value="1"/>
</dbReference>
<keyword evidence="3" id="KW-0489">Methyltransferase</keyword>
<evidence type="ECO:0000256" key="6">
    <source>
        <dbReference type="ARBA" id="ARBA00022723"/>
    </source>
</evidence>
<feature type="compositionally biased region" description="Low complexity" evidence="8">
    <location>
        <begin position="363"/>
        <end position="390"/>
    </location>
</feature>
<dbReference type="InterPro" id="IPR050973">
    <property type="entry name" value="H3K9_Histone-Lys_N-MTase"/>
</dbReference>
<dbReference type="GO" id="GO:0032259">
    <property type="term" value="P:methylation"/>
    <property type="evidence" value="ECO:0007669"/>
    <property type="project" value="UniProtKB-KW"/>
</dbReference>
<dbReference type="PROSITE" id="PS50868">
    <property type="entry name" value="POST_SET"/>
    <property type="match status" value="1"/>
</dbReference>
<comment type="caution">
    <text evidence="12">The sequence shown here is derived from an EMBL/GenBank/DDBJ whole genome shotgun (WGS) entry which is preliminary data.</text>
</comment>
<comment type="subcellular location">
    <subcellularLocation>
        <location evidence="1">Chromosome</location>
    </subcellularLocation>
</comment>
<dbReference type="InterPro" id="IPR046341">
    <property type="entry name" value="SET_dom_sf"/>
</dbReference>
<feature type="domain" description="Post-SET" evidence="11">
    <location>
        <begin position="1186"/>
        <end position="1202"/>
    </location>
</feature>
<reference evidence="12 13" key="1">
    <citation type="journal article" date="2024" name="J Genomics">
        <title>Draft genome sequencing and assembly of Favolaschia claudopus CIRM-BRFM 2984 isolated from oak limbs.</title>
        <authorList>
            <person name="Navarro D."/>
            <person name="Drula E."/>
            <person name="Chaduli D."/>
            <person name="Cazenave R."/>
            <person name="Ahrendt S."/>
            <person name="Wang J."/>
            <person name="Lipzen A."/>
            <person name="Daum C."/>
            <person name="Barry K."/>
            <person name="Grigoriev I.V."/>
            <person name="Favel A."/>
            <person name="Rosso M.N."/>
            <person name="Martin F."/>
        </authorList>
    </citation>
    <scope>NUCLEOTIDE SEQUENCE [LARGE SCALE GENOMIC DNA]</scope>
    <source>
        <strain evidence="12 13">CIRM-BRFM 2984</strain>
    </source>
</reference>
<feature type="compositionally biased region" description="Basic and acidic residues" evidence="8">
    <location>
        <begin position="247"/>
        <end position="257"/>
    </location>
</feature>
<evidence type="ECO:0000256" key="8">
    <source>
        <dbReference type="SAM" id="MobiDB-lite"/>
    </source>
</evidence>
<feature type="region of interest" description="Disordered" evidence="8">
    <location>
        <begin position="568"/>
        <end position="646"/>
    </location>
</feature>
<dbReference type="EMBL" id="JAWWNJ010000007">
    <property type="protein sequence ID" value="KAK7052401.1"/>
    <property type="molecule type" value="Genomic_DNA"/>
</dbReference>
<feature type="compositionally biased region" description="Polar residues" evidence="8">
    <location>
        <begin position="314"/>
        <end position="335"/>
    </location>
</feature>
<protein>
    <recommendedName>
        <fullName evidence="14">SET domain-containing protein</fullName>
    </recommendedName>
</protein>
<feature type="compositionally biased region" description="Low complexity" evidence="8">
    <location>
        <begin position="228"/>
        <end position="245"/>
    </location>
</feature>
<dbReference type="Pfam" id="PF05033">
    <property type="entry name" value="Pre-SET"/>
    <property type="match status" value="1"/>
</dbReference>
<dbReference type="InterPro" id="IPR003616">
    <property type="entry name" value="Post-SET_dom"/>
</dbReference>
<evidence type="ECO:0000256" key="4">
    <source>
        <dbReference type="ARBA" id="ARBA00022679"/>
    </source>
</evidence>
<feature type="compositionally biased region" description="Polar residues" evidence="8">
    <location>
        <begin position="453"/>
        <end position="462"/>
    </location>
</feature>